<dbReference type="AlphaFoldDB" id="A0AAV2EE12"/>
<sequence>MDYACDMRETYNVEEAEVTSRAGIAVEARGVVVEGMIEKMVEERDAEGGGEASAANRRIVRAYVATLEDIHHTS</sequence>
<protein>
    <submittedName>
        <fullName evidence="1">Uncharacterized protein</fullName>
    </submittedName>
</protein>
<organism evidence="1 2">
    <name type="scientific">Linum trigynum</name>
    <dbReference type="NCBI Taxonomy" id="586398"/>
    <lineage>
        <taxon>Eukaryota</taxon>
        <taxon>Viridiplantae</taxon>
        <taxon>Streptophyta</taxon>
        <taxon>Embryophyta</taxon>
        <taxon>Tracheophyta</taxon>
        <taxon>Spermatophyta</taxon>
        <taxon>Magnoliopsida</taxon>
        <taxon>eudicotyledons</taxon>
        <taxon>Gunneridae</taxon>
        <taxon>Pentapetalae</taxon>
        <taxon>rosids</taxon>
        <taxon>fabids</taxon>
        <taxon>Malpighiales</taxon>
        <taxon>Linaceae</taxon>
        <taxon>Linum</taxon>
    </lineage>
</organism>
<dbReference type="Proteomes" id="UP001497516">
    <property type="component" value="Chromosome 4"/>
</dbReference>
<gene>
    <name evidence="1" type="ORF">LTRI10_LOCUS25035</name>
</gene>
<name>A0AAV2EE12_9ROSI</name>
<evidence type="ECO:0000313" key="2">
    <source>
        <dbReference type="Proteomes" id="UP001497516"/>
    </source>
</evidence>
<proteinExistence type="predicted"/>
<reference evidence="1 2" key="1">
    <citation type="submission" date="2024-04" db="EMBL/GenBank/DDBJ databases">
        <authorList>
            <person name="Fracassetti M."/>
        </authorList>
    </citation>
    <scope>NUCLEOTIDE SEQUENCE [LARGE SCALE GENOMIC DNA]</scope>
</reference>
<evidence type="ECO:0000313" key="1">
    <source>
        <dbReference type="EMBL" id="CAL1383785.1"/>
    </source>
</evidence>
<keyword evidence="2" id="KW-1185">Reference proteome</keyword>
<accession>A0AAV2EE12</accession>
<dbReference type="EMBL" id="OZ034817">
    <property type="protein sequence ID" value="CAL1383785.1"/>
    <property type="molecule type" value="Genomic_DNA"/>
</dbReference>